<comment type="similarity">
    <text evidence="2">Belongs to the SusD family.</text>
</comment>
<dbReference type="Proteomes" id="UP000255283">
    <property type="component" value="Unassembled WGS sequence"/>
</dbReference>
<dbReference type="InterPro" id="IPR033985">
    <property type="entry name" value="SusD-like_N"/>
</dbReference>
<dbReference type="InterPro" id="IPR012944">
    <property type="entry name" value="SusD_RagB_dom"/>
</dbReference>
<evidence type="ECO:0000256" key="1">
    <source>
        <dbReference type="ARBA" id="ARBA00004442"/>
    </source>
</evidence>
<dbReference type="Pfam" id="PF14322">
    <property type="entry name" value="SusD-like_3"/>
    <property type="match status" value="1"/>
</dbReference>
<dbReference type="SUPFAM" id="SSF48452">
    <property type="entry name" value="TPR-like"/>
    <property type="match status" value="1"/>
</dbReference>
<evidence type="ECO:0000313" key="8">
    <source>
        <dbReference type="EMBL" id="SUB80332.1"/>
    </source>
</evidence>
<dbReference type="InterPro" id="IPR011990">
    <property type="entry name" value="TPR-like_helical_dom_sf"/>
</dbReference>
<protein>
    <submittedName>
        <fullName evidence="8">SusD family</fullName>
    </submittedName>
</protein>
<dbReference type="EMBL" id="UGTJ01000001">
    <property type="protein sequence ID" value="SUB80332.1"/>
    <property type="molecule type" value="Genomic_DNA"/>
</dbReference>
<evidence type="ECO:0000256" key="5">
    <source>
        <dbReference type="ARBA" id="ARBA00023237"/>
    </source>
</evidence>
<proteinExistence type="inferred from homology"/>
<dbReference type="RefSeq" id="WP_115153798.1">
    <property type="nucleotide sequence ID" value="NZ_UGTJ01000001.1"/>
</dbReference>
<evidence type="ECO:0000259" key="6">
    <source>
        <dbReference type="Pfam" id="PF07980"/>
    </source>
</evidence>
<feature type="domain" description="SusD-like N-terminal" evidence="7">
    <location>
        <begin position="28"/>
        <end position="228"/>
    </location>
</feature>
<evidence type="ECO:0000313" key="9">
    <source>
        <dbReference type="Proteomes" id="UP000255283"/>
    </source>
</evidence>
<sequence length="508" mass="56962">MKTNILYKLGIAALLAALLVLTGCKDSFLEVEPGKKMTLTEYFSTDEHIYEAVAATYHPMRLFDWNGATYNPINICSEVMTDNFWAGGADLNDYTYWHYMEDFKADPLHTLEGIWKQCYLGVKNANDVLSYVETGKDKITAEHQKLYTEEAMVLRAFYYCQLWKFYGYIPVYMKNLTSPYTCEQSAPDAAYDAIITSLEEAIAIGALPMQWDDANLGRVNRATAYMLYAEMVMYQNDESRYSKALEYMRQIISSGQFALHDDYADLWTKEGEWTKESIFEINYTDGPNGKRAYGGGVGNVGGTWLPRLISPEGGVAADGVDNGWGAAPVRTDAYDKFASGDARRDATCYRPASGSYKPRYEDTGIWLSKYIARSANLQNIAGATDGNYANNLRIYRYAETLLNAAELLIRTNGSAADAQQYLNLVHHRSGLTDNKAATIDNIIAERDLEFMGEGKRYWDLVRTGKAASVLVPDADGYRKNTWSEARKYVPIPQAEIDAAGGGLVQHNY</sequence>
<dbReference type="Pfam" id="PF07980">
    <property type="entry name" value="SusD_RagB"/>
    <property type="match status" value="1"/>
</dbReference>
<gene>
    <name evidence="8" type="ORF">NCTC13063_01615</name>
</gene>
<keyword evidence="4" id="KW-0472">Membrane</keyword>
<evidence type="ECO:0000256" key="3">
    <source>
        <dbReference type="ARBA" id="ARBA00022729"/>
    </source>
</evidence>
<organism evidence="8 9">
    <name type="scientific">Segatella buccae</name>
    <dbReference type="NCBI Taxonomy" id="28126"/>
    <lineage>
        <taxon>Bacteria</taxon>
        <taxon>Pseudomonadati</taxon>
        <taxon>Bacteroidota</taxon>
        <taxon>Bacteroidia</taxon>
        <taxon>Bacteroidales</taxon>
        <taxon>Prevotellaceae</taxon>
        <taxon>Segatella</taxon>
    </lineage>
</organism>
<dbReference type="PROSITE" id="PS51257">
    <property type="entry name" value="PROKAR_LIPOPROTEIN"/>
    <property type="match status" value="1"/>
</dbReference>
<keyword evidence="5" id="KW-0998">Cell outer membrane</keyword>
<dbReference type="AlphaFoldDB" id="A0AAQ1UJ21"/>
<dbReference type="Gene3D" id="1.25.40.390">
    <property type="match status" value="1"/>
</dbReference>
<keyword evidence="3" id="KW-0732">Signal</keyword>
<evidence type="ECO:0000256" key="2">
    <source>
        <dbReference type="ARBA" id="ARBA00006275"/>
    </source>
</evidence>
<reference evidence="8 9" key="1">
    <citation type="submission" date="2018-06" db="EMBL/GenBank/DDBJ databases">
        <authorList>
            <consortium name="Pathogen Informatics"/>
            <person name="Doyle S."/>
        </authorList>
    </citation>
    <scope>NUCLEOTIDE SEQUENCE [LARGE SCALE GENOMIC DNA]</scope>
    <source>
        <strain evidence="8 9">NCTC13063</strain>
    </source>
</reference>
<accession>A0AAQ1UJ21</accession>
<feature type="domain" description="RagB/SusD" evidence="6">
    <location>
        <begin position="357"/>
        <end position="507"/>
    </location>
</feature>
<dbReference type="GO" id="GO:0009279">
    <property type="term" value="C:cell outer membrane"/>
    <property type="evidence" value="ECO:0007669"/>
    <property type="project" value="UniProtKB-SubCell"/>
</dbReference>
<evidence type="ECO:0000256" key="4">
    <source>
        <dbReference type="ARBA" id="ARBA00023136"/>
    </source>
</evidence>
<name>A0AAQ1UJ21_9BACT</name>
<evidence type="ECO:0000259" key="7">
    <source>
        <dbReference type="Pfam" id="PF14322"/>
    </source>
</evidence>
<comment type="subcellular location">
    <subcellularLocation>
        <location evidence="1">Cell outer membrane</location>
    </subcellularLocation>
</comment>
<comment type="caution">
    <text evidence="8">The sequence shown here is derived from an EMBL/GenBank/DDBJ whole genome shotgun (WGS) entry which is preliminary data.</text>
</comment>